<sequence length="55" mass="6087">MDNVFSNGHGSLLMGTLRSPPLFQLSRAMKRMSAETWGRRSYNTGRTAKIGVCVV</sequence>
<organism evidence="1 2">
    <name type="scientific">Penicillium digitatum (strain Pd1 / CECT 20795)</name>
    <name type="common">Green mold</name>
    <dbReference type="NCBI Taxonomy" id="1170230"/>
    <lineage>
        <taxon>Eukaryota</taxon>
        <taxon>Fungi</taxon>
        <taxon>Dikarya</taxon>
        <taxon>Ascomycota</taxon>
        <taxon>Pezizomycotina</taxon>
        <taxon>Eurotiomycetes</taxon>
        <taxon>Eurotiomycetidae</taxon>
        <taxon>Eurotiales</taxon>
        <taxon>Aspergillaceae</taxon>
        <taxon>Penicillium</taxon>
    </lineage>
</organism>
<dbReference type="KEGG" id="pdp:PDIP_54200"/>
<dbReference type="VEuPathDB" id="FungiDB:PDIP_54200"/>
<dbReference type="EMBL" id="AKCU01000365">
    <property type="protein sequence ID" value="EKV11938.1"/>
    <property type="molecule type" value="Genomic_DNA"/>
</dbReference>
<dbReference type="AlphaFoldDB" id="K9GAQ7"/>
<gene>
    <name evidence="1" type="ORF">PDIP_54200</name>
</gene>
<accession>K9GAQ7</accession>
<reference evidence="2" key="1">
    <citation type="journal article" date="2012" name="BMC Genomics">
        <title>Genome sequence of the necrotrophic fungus Penicillium digitatum, the main postharvest pathogen of citrus.</title>
        <authorList>
            <person name="Marcet-Houben M."/>
            <person name="Ballester A.-R."/>
            <person name="de la Fuente B."/>
            <person name="Harries E."/>
            <person name="Marcos J.F."/>
            <person name="Gonzalez-Candelas L."/>
            <person name="Gabaldon T."/>
        </authorList>
    </citation>
    <scope>NUCLEOTIDE SEQUENCE [LARGE SCALE GENOMIC DNA]</scope>
    <source>
        <strain evidence="2">Pd1 / CECT 20795</strain>
    </source>
</reference>
<evidence type="ECO:0000313" key="2">
    <source>
        <dbReference type="Proteomes" id="UP000009886"/>
    </source>
</evidence>
<comment type="caution">
    <text evidence="1">The sequence shown here is derived from an EMBL/GenBank/DDBJ whole genome shotgun (WGS) entry which is preliminary data.</text>
</comment>
<dbReference type="HOGENOM" id="CLU_3033100_0_0_1"/>
<name>K9GAQ7_PEND1</name>
<proteinExistence type="predicted"/>
<evidence type="ECO:0000313" key="1">
    <source>
        <dbReference type="EMBL" id="EKV11938.1"/>
    </source>
</evidence>
<dbReference type="Proteomes" id="UP000009886">
    <property type="component" value="Unassembled WGS sequence"/>
</dbReference>
<protein>
    <submittedName>
        <fullName evidence="1">Uncharacterized protein</fullName>
    </submittedName>
</protein>